<accession>A0A557R1R7</accession>
<dbReference type="AlphaFoldDB" id="A0A557R1R7"/>
<dbReference type="Proteomes" id="UP000319502">
    <property type="component" value="Unassembled WGS sequence"/>
</dbReference>
<dbReference type="RefSeq" id="WP_144308594.1">
    <property type="nucleotide sequence ID" value="NZ_VMNK01000003.1"/>
</dbReference>
<feature type="signal peptide" evidence="1">
    <location>
        <begin position="1"/>
        <end position="19"/>
    </location>
</feature>
<keyword evidence="3" id="KW-1185">Reference proteome</keyword>
<gene>
    <name evidence="2" type="ORF">FHP91_05445</name>
</gene>
<protein>
    <recommendedName>
        <fullName evidence="4">DUF4136 domain-containing protein</fullName>
    </recommendedName>
</protein>
<organism evidence="2 3">
    <name type="scientific">Denitromonas halophila</name>
    <dbReference type="NCBI Taxonomy" id="1629404"/>
    <lineage>
        <taxon>Bacteria</taxon>
        <taxon>Pseudomonadati</taxon>
        <taxon>Pseudomonadota</taxon>
        <taxon>Betaproteobacteria</taxon>
        <taxon>Rhodocyclales</taxon>
        <taxon>Zoogloeaceae</taxon>
        <taxon>Denitromonas</taxon>
    </lineage>
</organism>
<proteinExistence type="predicted"/>
<sequence>MAYRFLLALVLAISLNGCATSTFRQSWSASDAQAHPLGKTVAFVMLPVEADRRRSEDLFAQVLAPAMDVTAGYAVVAEALPDASALARAKAQASRLGYGSVLVVRVVSTRDELVYQPGVSPFFGPGFGYYGRRGPIGYPFMMDTGYYERVRIAVVELSLYAIRGDHLLWTASTEVLDSNKLERVVRILADAMLKDLLAKGVLP</sequence>
<feature type="chain" id="PRO_5021755841" description="DUF4136 domain-containing protein" evidence="1">
    <location>
        <begin position="20"/>
        <end position="203"/>
    </location>
</feature>
<reference evidence="2 3" key="1">
    <citation type="submission" date="2019-07" db="EMBL/GenBank/DDBJ databases">
        <title>The pathways for chlorine oxyanion respiration interact through the shared metabolite chlorate.</title>
        <authorList>
            <person name="Barnum T.P."/>
            <person name="Cheng Y."/>
            <person name="Hill K.A."/>
            <person name="Lucas L.N."/>
            <person name="Carlson H.K."/>
            <person name="Coates J.D."/>
        </authorList>
    </citation>
    <scope>NUCLEOTIDE SEQUENCE [LARGE SCALE GENOMIC DNA]</scope>
    <source>
        <strain evidence="2 3">SFB-3</strain>
    </source>
</reference>
<evidence type="ECO:0000313" key="3">
    <source>
        <dbReference type="Proteomes" id="UP000319502"/>
    </source>
</evidence>
<dbReference type="EMBL" id="VMNK01000003">
    <property type="protein sequence ID" value="TVO59092.1"/>
    <property type="molecule type" value="Genomic_DNA"/>
</dbReference>
<evidence type="ECO:0000256" key="1">
    <source>
        <dbReference type="SAM" id="SignalP"/>
    </source>
</evidence>
<comment type="caution">
    <text evidence="2">The sequence shown here is derived from an EMBL/GenBank/DDBJ whole genome shotgun (WGS) entry which is preliminary data.</text>
</comment>
<keyword evidence="1" id="KW-0732">Signal</keyword>
<evidence type="ECO:0000313" key="2">
    <source>
        <dbReference type="EMBL" id="TVO59092.1"/>
    </source>
</evidence>
<name>A0A557R1R7_9RHOO</name>
<evidence type="ECO:0008006" key="4">
    <source>
        <dbReference type="Google" id="ProtNLM"/>
    </source>
</evidence>